<dbReference type="AlphaFoldDB" id="A0A931N616"/>
<name>A0A931N616_9NOCA</name>
<dbReference type="InterPro" id="IPR020904">
    <property type="entry name" value="Sc_DH/Rdtase_CS"/>
</dbReference>
<organism evidence="4 5">
    <name type="scientific">Nocardia bovistercoris</name>
    <dbReference type="NCBI Taxonomy" id="2785916"/>
    <lineage>
        <taxon>Bacteria</taxon>
        <taxon>Bacillati</taxon>
        <taxon>Actinomycetota</taxon>
        <taxon>Actinomycetes</taxon>
        <taxon>Mycobacteriales</taxon>
        <taxon>Nocardiaceae</taxon>
        <taxon>Nocardia</taxon>
    </lineage>
</organism>
<dbReference type="GO" id="GO:0016491">
    <property type="term" value="F:oxidoreductase activity"/>
    <property type="evidence" value="ECO:0007669"/>
    <property type="project" value="UniProtKB-KW"/>
</dbReference>
<comment type="caution">
    <text evidence="4">The sequence shown here is derived from an EMBL/GenBank/DDBJ whole genome shotgun (WGS) entry which is preliminary data.</text>
</comment>
<dbReference type="Pfam" id="PF00106">
    <property type="entry name" value="adh_short"/>
    <property type="match status" value="1"/>
</dbReference>
<comment type="similarity">
    <text evidence="1 3">Belongs to the short-chain dehydrogenases/reductases (SDR) family.</text>
</comment>
<reference evidence="4" key="1">
    <citation type="submission" date="2020-11" db="EMBL/GenBank/DDBJ databases">
        <title>Nocardia NEAU-351.nov., a novel actinomycete isolated from the cow dung.</title>
        <authorList>
            <person name="Zhang X."/>
        </authorList>
    </citation>
    <scope>NUCLEOTIDE SEQUENCE</scope>
    <source>
        <strain evidence="4">NEAU-351</strain>
    </source>
</reference>
<dbReference type="RefSeq" id="WP_196151548.1">
    <property type="nucleotide sequence ID" value="NZ_JADMLG010000010.1"/>
</dbReference>
<evidence type="ECO:0000256" key="2">
    <source>
        <dbReference type="ARBA" id="ARBA00023002"/>
    </source>
</evidence>
<dbReference type="PROSITE" id="PS00061">
    <property type="entry name" value="ADH_SHORT"/>
    <property type="match status" value="1"/>
</dbReference>
<keyword evidence="2" id="KW-0560">Oxidoreductase</keyword>
<gene>
    <name evidence="4" type="ORF">IT779_23445</name>
</gene>
<evidence type="ECO:0000313" key="4">
    <source>
        <dbReference type="EMBL" id="MBH0779228.1"/>
    </source>
</evidence>
<protein>
    <submittedName>
        <fullName evidence="4">SDR family NAD(P)-dependent oxidoreductase</fullName>
    </submittedName>
</protein>
<dbReference type="CDD" id="cd05233">
    <property type="entry name" value="SDR_c"/>
    <property type="match status" value="1"/>
</dbReference>
<dbReference type="PANTHER" id="PTHR44196">
    <property type="entry name" value="DEHYDROGENASE/REDUCTASE SDR FAMILY MEMBER 7B"/>
    <property type="match status" value="1"/>
</dbReference>
<dbReference type="PRINTS" id="PR00080">
    <property type="entry name" value="SDRFAMILY"/>
</dbReference>
<evidence type="ECO:0000256" key="1">
    <source>
        <dbReference type="ARBA" id="ARBA00006484"/>
    </source>
</evidence>
<dbReference type="GO" id="GO:0016020">
    <property type="term" value="C:membrane"/>
    <property type="evidence" value="ECO:0007669"/>
    <property type="project" value="TreeGrafter"/>
</dbReference>
<dbReference type="EMBL" id="JADMLG010000010">
    <property type="protein sequence ID" value="MBH0779228.1"/>
    <property type="molecule type" value="Genomic_DNA"/>
</dbReference>
<dbReference type="InterPro" id="IPR036291">
    <property type="entry name" value="NAD(P)-bd_dom_sf"/>
</dbReference>
<dbReference type="Proteomes" id="UP000655751">
    <property type="component" value="Unassembled WGS sequence"/>
</dbReference>
<dbReference type="PANTHER" id="PTHR44196:SF1">
    <property type="entry name" value="DEHYDROGENASE_REDUCTASE SDR FAMILY MEMBER 7B"/>
    <property type="match status" value="1"/>
</dbReference>
<sequence length="277" mass="28910">MRYQDRVAVVTGAGSGIGRALTIALARDGARVAASDIDPKGLAETASAGPAGSVTTYPLDVADRAAFSAHAEQVRTDLGPASMVFNNAGVDLMANIADMDPADLDWLFGINIGGVVNGIKAFLPQLLETGTAAKPSHLITMSSAFGLIAVPAQGAYSASKFAVRGLTEALRQEMILDNLPVSVHCVHPGVVKTNFGANMRTAEADADIARTLFDKAAMTTPEKAAEVILRGVDKNRARILVGPDGRVMAALPRVLGVSYTTLLARGARLMNSRSKKN</sequence>
<dbReference type="SUPFAM" id="SSF51735">
    <property type="entry name" value="NAD(P)-binding Rossmann-fold domains"/>
    <property type="match status" value="1"/>
</dbReference>
<keyword evidence="5" id="KW-1185">Reference proteome</keyword>
<evidence type="ECO:0000313" key="5">
    <source>
        <dbReference type="Proteomes" id="UP000655751"/>
    </source>
</evidence>
<evidence type="ECO:0000256" key="3">
    <source>
        <dbReference type="RuleBase" id="RU000363"/>
    </source>
</evidence>
<dbReference type="PRINTS" id="PR00081">
    <property type="entry name" value="GDHRDH"/>
</dbReference>
<accession>A0A931N616</accession>
<dbReference type="InterPro" id="IPR002347">
    <property type="entry name" value="SDR_fam"/>
</dbReference>
<proteinExistence type="inferred from homology"/>
<dbReference type="Gene3D" id="3.40.50.720">
    <property type="entry name" value="NAD(P)-binding Rossmann-like Domain"/>
    <property type="match status" value="1"/>
</dbReference>